<proteinExistence type="predicted"/>
<dbReference type="Pfam" id="PF04230">
    <property type="entry name" value="PS_pyruv_trans"/>
    <property type="match status" value="1"/>
</dbReference>
<gene>
    <name evidence="2" type="ORF">J2X11_001384</name>
</gene>
<dbReference type="CDD" id="cd01653">
    <property type="entry name" value="GATase1"/>
    <property type="match status" value="1"/>
</dbReference>
<comment type="caution">
    <text evidence="2">The sequence shown here is derived from an EMBL/GenBank/DDBJ whole genome shotgun (WGS) entry which is preliminary data.</text>
</comment>
<evidence type="ECO:0000313" key="2">
    <source>
        <dbReference type="EMBL" id="MDR7086545.1"/>
    </source>
</evidence>
<organism evidence="2 3">
    <name type="scientific">Aeromicrobium panaciterrae</name>
    <dbReference type="NCBI Taxonomy" id="363861"/>
    <lineage>
        <taxon>Bacteria</taxon>
        <taxon>Bacillati</taxon>
        <taxon>Actinomycetota</taxon>
        <taxon>Actinomycetes</taxon>
        <taxon>Propionibacteriales</taxon>
        <taxon>Nocardioidaceae</taxon>
        <taxon>Aeromicrobium</taxon>
    </lineage>
</organism>
<evidence type="ECO:0000259" key="1">
    <source>
        <dbReference type="Pfam" id="PF04230"/>
    </source>
</evidence>
<protein>
    <recommendedName>
        <fullName evidence="1">Polysaccharide pyruvyl transferase domain-containing protein</fullName>
    </recommendedName>
</protein>
<evidence type="ECO:0000313" key="3">
    <source>
        <dbReference type="Proteomes" id="UP001257739"/>
    </source>
</evidence>
<accession>A0ABU1UN02</accession>
<dbReference type="EMBL" id="JAVDWH010000001">
    <property type="protein sequence ID" value="MDR7086545.1"/>
    <property type="molecule type" value="Genomic_DNA"/>
</dbReference>
<sequence length="449" mass="49913">MPSDSEGTRVDDNIKREQILVRSCQSPTANLDPLKSIGFIGSNQGNLLYQFSTHRALVRDDVDVRTISYGKFGKGPVEERAEWINSECDRLVLPLSSSFRLQNLKNLDAWADLVERLTVPVTVVGIGAQLRLQDVRDGTFVPSRVTGIAASAAEIAEHEAAARRFVAAVLDRSESIGVRGEVSKKYLEYLGFPADRIDIIGCPSLFMWGPDFRMPEKPVRLGKRSKMSLSFDHRIASTAGLLDRTITEYPKSSVYMQETIGARMVITGEETRATWPGDPRFPVKTAHRAYREHRLEYFPTAWSWIRHMESYDFAFGPRLHGTVAATLAGTSAHLMVHDSRTLEVAQHHHLPHTLIEDMGPTASAAEVASRQDYTAFNEAYRGNFDRFTAFLARNSLKSAYEAPGEALAAFDASLEQPARALGVVSDKTPSVPVRRRLSLAAKALRGQIR</sequence>
<keyword evidence="3" id="KW-1185">Reference proteome</keyword>
<feature type="domain" description="Polysaccharide pyruvyl transferase" evidence="1">
    <location>
        <begin position="148"/>
        <end position="338"/>
    </location>
</feature>
<dbReference type="RefSeq" id="WP_309968575.1">
    <property type="nucleotide sequence ID" value="NZ_JAVDWH010000001.1"/>
</dbReference>
<name>A0ABU1UN02_9ACTN</name>
<reference evidence="2 3" key="1">
    <citation type="submission" date="2023-07" db="EMBL/GenBank/DDBJ databases">
        <title>Sorghum-associated microbial communities from plants grown in Nebraska, USA.</title>
        <authorList>
            <person name="Schachtman D."/>
        </authorList>
    </citation>
    <scope>NUCLEOTIDE SEQUENCE [LARGE SCALE GENOMIC DNA]</scope>
    <source>
        <strain evidence="2 3">BE248</strain>
    </source>
</reference>
<dbReference type="Proteomes" id="UP001257739">
    <property type="component" value="Unassembled WGS sequence"/>
</dbReference>
<dbReference type="InterPro" id="IPR007345">
    <property type="entry name" value="Polysacch_pyruvyl_Trfase"/>
</dbReference>